<evidence type="ECO:0000256" key="3">
    <source>
        <dbReference type="ARBA" id="ARBA00022737"/>
    </source>
</evidence>
<evidence type="ECO:0000256" key="4">
    <source>
        <dbReference type="ARBA" id="ARBA00023315"/>
    </source>
</evidence>
<evidence type="ECO:0000313" key="8">
    <source>
        <dbReference type="Proteomes" id="UP000422764"/>
    </source>
</evidence>
<dbReference type="InterPro" id="IPR024688">
    <property type="entry name" value="Mac_dom"/>
</dbReference>
<evidence type="ECO:0000256" key="5">
    <source>
        <dbReference type="RuleBase" id="RU367021"/>
    </source>
</evidence>
<dbReference type="EMBL" id="CP046522">
    <property type="protein sequence ID" value="QGU94002.1"/>
    <property type="molecule type" value="Genomic_DNA"/>
</dbReference>
<gene>
    <name evidence="7" type="ORF">GOM49_01610</name>
</gene>
<feature type="domain" description="Maltose/galactoside acetyltransferase" evidence="6">
    <location>
        <begin position="5"/>
        <end position="59"/>
    </location>
</feature>
<keyword evidence="4 5" id="KW-0012">Acyltransferase</keyword>
<dbReference type="AlphaFoldDB" id="A0A6I6EJK9"/>
<dbReference type="Pfam" id="PF00132">
    <property type="entry name" value="Hexapep"/>
    <property type="match status" value="1"/>
</dbReference>
<dbReference type="InterPro" id="IPR011004">
    <property type="entry name" value="Trimer_LpxA-like_sf"/>
</dbReference>
<dbReference type="InterPro" id="IPR001451">
    <property type="entry name" value="Hexapep"/>
</dbReference>
<dbReference type="Pfam" id="PF12464">
    <property type="entry name" value="Mac"/>
    <property type="match status" value="1"/>
</dbReference>
<comment type="similarity">
    <text evidence="1 5">Belongs to the transferase hexapeptide repeat family.</text>
</comment>
<dbReference type="PROSITE" id="PS00101">
    <property type="entry name" value="HEXAPEP_TRANSFERASES"/>
    <property type="match status" value="1"/>
</dbReference>
<proteinExistence type="inferred from homology"/>
<dbReference type="Gene3D" id="2.160.10.10">
    <property type="entry name" value="Hexapeptide repeat proteins"/>
    <property type="match status" value="1"/>
</dbReference>
<dbReference type="SMART" id="SM01266">
    <property type="entry name" value="Mac"/>
    <property type="match status" value="1"/>
</dbReference>
<dbReference type="EC" id="2.3.1.-" evidence="5"/>
<dbReference type="Proteomes" id="UP000422764">
    <property type="component" value="Chromosome"/>
</dbReference>
<keyword evidence="8" id="KW-1185">Reference proteome</keyword>
<evidence type="ECO:0000313" key="7">
    <source>
        <dbReference type="EMBL" id="QGU94002.1"/>
    </source>
</evidence>
<sequence length="187" mass="20763">MVTEREKMIIGECYNANDRELVDARQNARRLTKMFNDSLPEEGSKRKRIIEKLFGKTGDKFYIESPFHCDYGFNIEWGENSYANFDCIILDCAPVKIGKNVLIAPNVRIFTATHPIDPRLRLQGVEFAKPVTIEDNVWIGGGTIINPGVTIGENSVIGSGSVVTKSIPPSVVAAGNPCKVIKNIDHR</sequence>
<dbReference type="GO" id="GO:0008870">
    <property type="term" value="F:galactoside O-acetyltransferase activity"/>
    <property type="evidence" value="ECO:0007669"/>
    <property type="project" value="TreeGrafter"/>
</dbReference>
<evidence type="ECO:0000259" key="6">
    <source>
        <dbReference type="SMART" id="SM01266"/>
    </source>
</evidence>
<keyword evidence="3" id="KW-0677">Repeat</keyword>
<evidence type="ECO:0000256" key="1">
    <source>
        <dbReference type="ARBA" id="ARBA00007274"/>
    </source>
</evidence>
<dbReference type="FunFam" id="2.160.10.10:FF:000008">
    <property type="entry name" value="Maltose O-acetyltransferase"/>
    <property type="match status" value="1"/>
</dbReference>
<name>A0A6I6EJK9_9CLOT</name>
<dbReference type="SUPFAM" id="SSF51161">
    <property type="entry name" value="Trimeric LpxA-like enzymes"/>
    <property type="match status" value="1"/>
</dbReference>
<dbReference type="InterPro" id="IPR039369">
    <property type="entry name" value="LacA-like"/>
</dbReference>
<dbReference type="InterPro" id="IPR018357">
    <property type="entry name" value="Hexapep_transf_CS"/>
</dbReference>
<reference evidence="7 8" key="1">
    <citation type="submission" date="2019-12" db="EMBL/GenBank/DDBJ databases">
        <title>Genome sequenceing of Clostridium bovifaecis.</title>
        <authorList>
            <person name="Yao Y."/>
        </authorList>
    </citation>
    <scope>NUCLEOTIDE SEQUENCE [LARGE SCALE GENOMIC DNA]</scope>
    <source>
        <strain evidence="7 8">BXX</strain>
    </source>
</reference>
<dbReference type="CDD" id="cd03357">
    <property type="entry name" value="LbH_MAT_GAT"/>
    <property type="match status" value="1"/>
</dbReference>
<evidence type="ECO:0000256" key="2">
    <source>
        <dbReference type="ARBA" id="ARBA00022679"/>
    </source>
</evidence>
<keyword evidence="2 5" id="KW-0808">Transferase</keyword>
<accession>A0A6I6EJK9</accession>
<protein>
    <recommendedName>
        <fullName evidence="5">Acetyltransferase</fullName>
        <ecNumber evidence="5">2.3.1.-</ecNumber>
    </recommendedName>
</protein>
<dbReference type="PANTHER" id="PTHR43017:SF1">
    <property type="entry name" value="ACETYLTRANSFERASE YJL218W-RELATED"/>
    <property type="match status" value="1"/>
</dbReference>
<organism evidence="7 8">
    <name type="scientific">Clostridium bovifaecis</name>
    <dbReference type="NCBI Taxonomy" id="2184719"/>
    <lineage>
        <taxon>Bacteria</taxon>
        <taxon>Bacillati</taxon>
        <taxon>Bacillota</taxon>
        <taxon>Clostridia</taxon>
        <taxon>Eubacteriales</taxon>
        <taxon>Clostridiaceae</taxon>
        <taxon>Clostridium</taxon>
    </lineage>
</organism>
<dbReference type="PANTHER" id="PTHR43017">
    <property type="entry name" value="GALACTOSIDE O-ACETYLTRANSFERASE"/>
    <property type="match status" value="1"/>
</dbReference>